<dbReference type="PANTHER" id="PTHR38447:SF1">
    <property type="entry name" value="RNA POLYMERASE-BINDING TRANSCRIPTION FACTOR CARD"/>
    <property type="match status" value="1"/>
</dbReference>
<dbReference type="InterPro" id="IPR042215">
    <property type="entry name" value="CarD-like_C"/>
</dbReference>
<accession>A0A261F591</accession>
<name>A0A261F591_9BIFI</name>
<dbReference type="Pfam" id="PF21095">
    <property type="entry name" value="CarD_C"/>
    <property type="match status" value="1"/>
</dbReference>
<reference evidence="3 4" key="1">
    <citation type="journal article" date="2017" name="BMC Genomics">
        <title>Comparative genomic and phylogenomic analyses of the Bifidobacteriaceae family.</title>
        <authorList>
            <person name="Lugli G.A."/>
            <person name="Milani C."/>
            <person name="Turroni F."/>
            <person name="Duranti S."/>
            <person name="Mancabelli L."/>
            <person name="Mangifesta M."/>
            <person name="Ferrario C."/>
            <person name="Modesto M."/>
            <person name="Mattarelli P."/>
            <person name="Jiri K."/>
            <person name="van Sinderen D."/>
            <person name="Ventura M."/>
        </authorList>
    </citation>
    <scope>NUCLEOTIDE SEQUENCE [LARGE SCALE GENOMIC DNA]</scope>
    <source>
        <strain evidence="3 4">DSM 24762</strain>
    </source>
</reference>
<comment type="caution">
    <text evidence="3">The sequence shown here is derived from an EMBL/GenBank/DDBJ whole genome shotgun (WGS) entry which is preliminary data.</text>
</comment>
<dbReference type="AlphaFoldDB" id="A0A261F591"/>
<protein>
    <submittedName>
        <fullName evidence="3">CarD family transcriptional regulator</fullName>
    </submittedName>
</protein>
<evidence type="ECO:0000313" key="3">
    <source>
        <dbReference type="EMBL" id="OZG54280.1"/>
    </source>
</evidence>
<dbReference type="Gene3D" id="1.20.58.1290">
    <property type="entry name" value="CarD-like, C-terminal domain"/>
    <property type="match status" value="1"/>
</dbReference>
<dbReference type="SMART" id="SM01058">
    <property type="entry name" value="CarD_TRCF"/>
    <property type="match status" value="1"/>
</dbReference>
<proteinExistence type="predicted"/>
<keyword evidence="4" id="KW-1185">Reference proteome</keyword>
<evidence type="ECO:0000256" key="1">
    <source>
        <dbReference type="SAM" id="MobiDB-lite"/>
    </source>
</evidence>
<dbReference type="PANTHER" id="PTHR38447">
    <property type="entry name" value="TRANSCRIPTION FACTOR YDEB-RELATED"/>
    <property type="match status" value="1"/>
</dbReference>
<sequence>MSEPYGRIDTLYFSLEDLFFMDYQVGDTVVYPRHGAARVEEISERELRGVVKTYLKLSVLSSDGLVINVPADTVKQLGVRDIVDTVAVAKVFEILRTPIVEEKTNWSRRYKLNQEKIASGDVNKIAEVVRDLAQRDDDEHGLSAGEKRMLSRARSVLTSEIALSEKLEEDEAQRLLDVNLGYEKPQPGDEKHHAMAPEEAASRTLARVEEEAAKASKKKK</sequence>
<dbReference type="SUPFAM" id="SSF141259">
    <property type="entry name" value="CarD-like"/>
    <property type="match status" value="1"/>
</dbReference>
<dbReference type="Pfam" id="PF02559">
    <property type="entry name" value="CarD_TRCF_RID"/>
    <property type="match status" value="1"/>
</dbReference>
<evidence type="ECO:0000259" key="2">
    <source>
        <dbReference type="SMART" id="SM01058"/>
    </source>
</evidence>
<dbReference type="EMBL" id="MWWT01000005">
    <property type="protein sequence ID" value="OZG54280.1"/>
    <property type="molecule type" value="Genomic_DNA"/>
</dbReference>
<organism evidence="3 4">
    <name type="scientific">Alloscardovia macacae</name>
    <dbReference type="NCBI Taxonomy" id="1160091"/>
    <lineage>
        <taxon>Bacteria</taxon>
        <taxon>Bacillati</taxon>
        <taxon>Actinomycetota</taxon>
        <taxon>Actinomycetes</taxon>
        <taxon>Bifidobacteriales</taxon>
        <taxon>Bifidobacteriaceae</taxon>
        <taxon>Alloscardovia</taxon>
    </lineage>
</organism>
<dbReference type="Proteomes" id="UP000243657">
    <property type="component" value="Unassembled WGS sequence"/>
</dbReference>
<gene>
    <name evidence="3" type="ORF">ALMA_0741</name>
</gene>
<feature type="domain" description="CarD-like/TRCF RNAP-interacting" evidence="2">
    <location>
        <begin position="22"/>
        <end position="133"/>
    </location>
</feature>
<dbReference type="InterPro" id="IPR052531">
    <property type="entry name" value="CarD-like_regulator"/>
</dbReference>
<dbReference type="InterPro" id="IPR003711">
    <property type="entry name" value="CarD-like/TRCF_RID"/>
</dbReference>
<evidence type="ECO:0000313" key="4">
    <source>
        <dbReference type="Proteomes" id="UP000243657"/>
    </source>
</evidence>
<dbReference type="GO" id="GO:0009303">
    <property type="term" value="P:rRNA transcription"/>
    <property type="evidence" value="ECO:0007669"/>
    <property type="project" value="TreeGrafter"/>
</dbReference>
<dbReference type="InterPro" id="IPR036101">
    <property type="entry name" value="CarD-like/TRCF_RID_sf"/>
</dbReference>
<feature type="region of interest" description="Disordered" evidence="1">
    <location>
        <begin position="178"/>
        <end position="220"/>
    </location>
</feature>
<dbReference type="InterPro" id="IPR048792">
    <property type="entry name" value="CarD_C"/>
</dbReference>
<feature type="compositionally biased region" description="Basic and acidic residues" evidence="1">
    <location>
        <begin position="186"/>
        <end position="196"/>
    </location>
</feature>
<dbReference type="Gene3D" id="2.40.10.170">
    <property type="match status" value="1"/>
</dbReference>